<keyword evidence="8" id="KW-1185">Reference proteome</keyword>
<dbReference type="InterPro" id="IPR006140">
    <property type="entry name" value="D-isomer_DH_NAD-bd"/>
</dbReference>
<dbReference type="Gene3D" id="3.40.50.720">
    <property type="entry name" value="NAD(P)-binding Rossmann-like Domain"/>
    <property type="match status" value="2"/>
</dbReference>
<dbReference type="FunFam" id="3.40.50.720:FF:000213">
    <property type="entry name" value="Putative 2-hydroxyacid dehydrogenase"/>
    <property type="match status" value="1"/>
</dbReference>
<keyword evidence="3" id="KW-0520">NAD</keyword>
<dbReference type="KEGG" id="pvac:HC248_02503"/>
<evidence type="ECO:0000259" key="5">
    <source>
        <dbReference type="Pfam" id="PF00389"/>
    </source>
</evidence>
<evidence type="ECO:0000256" key="1">
    <source>
        <dbReference type="ARBA" id="ARBA00022857"/>
    </source>
</evidence>
<name>A0A6H2HBD0_9BURK</name>
<dbReference type="EMBL" id="CP051461">
    <property type="protein sequence ID" value="QJC57182.1"/>
    <property type="molecule type" value="Genomic_DNA"/>
</dbReference>
<dbReference type="GO" id="GO:0030267">
    <property type="term" value="F:glyoxylate reductase (NADPH) activity"/>
    <property type="evidence" value="ECO:0007669"/>
    <property type="project" value="TreeGrafter"/>
</dbReference>
<accession>A0A6H2HBD0</accession>
<dbReference type="AlphaFoldDB" id="A0A6H2HBD0"/>
<dbReference type="PANTHER" id="PTHR10996:SF178">
    <property type="entry name" value="2-HYDROXYACID DEHYDROGENASE YGL185C-RELATED"/>
    <property type="match status" value="1"/>
</dbReference>
<dbReference type="GO" id="GO:0008873">
    <property type="term" value="F:gluconate 2-dehydrogenase activity"/>
    <property type="evidence" value="ECO:0007669"/>
    <property type="project" value="UniProtKB-EC"/>
</dbReference>
<dbReference type="SUPFAM" id="SSF51735">
    <property type="entry name" value="NAD(P)-binding Rossmann-fold domains"/>
    <property type="match status" value="1"/>
</dbReference>
<dbReference type="GO" id="GO:0005829">
    <property type="term" value="C:cytosol"/>
    <property type="evidence" value="ECO:0007669"/>
    <property type="project" value="TreeGrafter"/>
</dbReference>
<dbReference type="PANTHER" id="PTHR10996">
    <property type="entry name" value="2-HYDROXYACID DEHYDROGENASE-RELATED"/>
    <property type="match status" value="1"/>
</dbReference>
<feature type="domain" description="D-isomer specific 2-hydroxyacid dehydrogenase catalytic" evidence="5">
    <location>
        <begin position="25"/>
        <end position="326"/>
    </location>
</feature>
<dbReference type="Pfam" id="PF00389">
    <property type="entry name" value="2-Hacid_dh"/>
    <property type="match status" value="1"/>
</dbReference>
<evidence type="ECO:0000259" key="6">
    <source>
        <dbReference type="Pfam" id="PF02826"/>
    </source>
</evidence>
<evidence type="ECO:0000256" key="2">
    <source>
        <dbReference type="ARBA" id="ARBA00023002"/>
    </source>
</evidence>
<dbReference type="SUPFAM" id="SSF52283">
    <property type="entry name" value="Formate/glycerate dehydrogenase catalytic domain-like"/>
    <property type="match status" value="1"/>
</dbReference>
<gene>
    <name evidence="7" type="ORF">HC248_02503</name>
</gene>
<dbReference type="EC" id="1.1.1.215" evidence="7"/>
<dbReference type="CDD" id="cd12156">
    <property type="entry name" value="HPPR"/>
    <property type="match status" value="1"/>
</dbReference>
<comment type="similarity">
    <text evidence="4">Belongs to the D-isomer specific 2-hydroxyacid dehydrogenase family.</text>
</comment>
<dbReference type="Pfam" id="PF02826">
    <property type="entry name" value="2-Hacid_dh_C"/>
    <property type="match status" value="1"/>
</dbReference>
<dbReference type="Proteomes" id="UP000502041">
    <property type="component" value="Chromosome"/>
</dbReference>
<dbReference type="GO" id="GO:0051287">
    <property type="term" value="F:NAD binding"/>
    <property type="evidence" value="ECO:0007669"/>
    <property type="project" value="InterPro"/>
</dbReference>
<proteinExistence type="inferred from homology"/>
<dbReference type="InterPro" id="IPR006139">
    <property type="entry name" value="D-isomer_2_OHA_DH_cat_dom"/>
</dbReference>
<dbReference type="InterPro" id="IPR036291">
    <property type="entry name" value="NAD(P)-bd_dom_sf"/>
</dbReference>
<keyword evidence="1" id="KW-0521">NADP</keyword>
<feature type="domain" description="D-isomer specific 2-hydroxyacid dehydrogenase NAD-binding" evidence="6">
    <location>
        <begin position="123"/>
        <end position="296"/>
    </location>
</feature>
<reference evidence="7 8" key="1">
    <citation type="submission" date="2020-04" db="EMBL/GenBank/DDBJ databases">
        <title>Complete genome of a Psychrophilic, Marine, Gas Vacuolate Bacterium Polaromonas vacuolata KCTC 22033T.</title>
        <authorList>
            <person name="Hwang K."/>
            <person name="Kim K.M."/>
        </authorList>
    </citation>
    <scope>NUCLEOTIDE SEQUENCE [LARGE SCALE GENOMIC DNA]</scope>
    <source>
        <strain evidence="7 8">KCTC 22033</strain>
    </source>
</reference>
<organism evidence="7 8">
    <name type="scientific">Polaromonas vacuolata</name>
    <dbReference type="NCBI Taxonomy" id="37448"/>
    <lineage>
        <taxon>Bacteria</taxon>
        <taxon>Pseudomonadati</taxon>
        <taxon>Pseudomonadota</taxon>
        <taxon>Betaproteobacteria</taxon>
        <taxon>Burkholderiales</taxon>
        <taxon>Comamonadaceae</taxon>
        <taxon>Polaromonas</taxon>
    </lineage>
</organism>
<evidence type="ECO:0000313" key="7">
    <source>
        <dbReference type="EMBL" id="QJC57182.1"/>
    </source>
</evidence>
<protein>
    <submittedName>
        <fullName evidence="7">2-ketogluconate reductase</fullName>
        <ecNumber evidence="7">1.1.1.215</ecNumber>
    </submittedName>
</protein>
<keyword evidence="2 4" id="KW-0560">Oxidoreductase</keyword>
<evidence type="ECO:0000256" key="4">
    <source>
        <dbReference type="RuleBase" id="RU003719"/>
    </source>
</evidence>
<evidence type="ECO:0000313" key="8">
    <source>
        <dbReference type="Proteomes" id="UP000502041"/>
    </source>
</evidence>
<dbReference type="GO" id="GO:0016618">
    <property type="term" value="F:hydroxypyruvate reductase [NAD(P)H] activity"/>
    <property type="evidence" value="ECO:0007669"/>
    <property type="project" value="TreeGrafter"/>
</dbReference>
<evidence type="ECO:0000256" key="3">
    <source>
        <dbReference type="ARBA" id="ARBA00023027"/>
    </source>
</evidence>
<dbReference type="InterPro" id="IPR050223">
    <property type="entry name" value="D-isomer_2-hydroxyacid_DH"/>
</dbReference>
<sequence length="331" mass="34665">MTLGVDLTSSLLPSSRPRPQLLAVSKLAPFFLAPLQEHYDVHERLHETDTAAFDKIAGSITAIVGGGESKVPDALLARLPALEIISIMGVGYDGVDVESALQRKIAVTHTPGVLNDEVADLAIGLMLSVARRIPQADQYVRAGRWAKEGAMPLARKVSGARLGIVGLGRIGQAIANRAAAFGMSIAYTARSQKSNLSYAYFPDTLHLAKAVDFLILITPGGSATQHLVNAEVLAALGSEGYLINVARGSVVDEAALVSALENGVIAGAGLDVFEAEPRPLAALLLMDNVVLTPHMASATIQTRQAMADLAVANLGAHYLGSPLLSAIPEML</sequence>